<organism evidence="7 8">
    <name type="scientific">Aminobacter carboxidus</name>
    <dbReference type="NCBI Taxonomy" id="376165"/>
    <lineage>
        <taxon>Bacteria</taxon>
        <taxon>Pseudomonadati</taxon>
        <taxon>Pseudomonadota</taxon>
        <taxon>Alphaproteobacteria</taxon>
        <taxon>Hyphomicrobiales</taxon>
        <taxon>Phyllobacteriaceae</taxon>
        <taxon>Aminobacter</taxon>
    </lineage>
</organism>
<keyword evidence="2" id="KW-0547">Nucleotide-binding</keyword>
<evidence type="ECO:0000259" key="6">
    <source>
        <dbReference type="PROSITE" id="PS50011"/>
    </source>
</evidence>
<dbReference type="PANTHER" id="PTHR43289">
    <property type="entry name" value="MITOGEN-ACTIVATED PROTEIN KINASE KINASE KINASE 20-RELATED"/>
    <property type="match status" value="1"/>
</dbReference>
<dbReference type="InterPro" id="IPR000719">
    <property type="entry name" value="Prot_kinase_dom"/>
</dbReference>
<dbReference type="PANTHER" id="PTHR43289:SF34">
    <property type="entry name" value="SERINE_THREONINE-PROTEIN KINASE YBDM-RELATED"/>
    <property type="match status" value="1"/>
</dbReference>
<evidence type="ECO:0000313" key="7">
    <source>
        <dbReference type="EMBL" id="MBB6465334.1"/>
    </source>
</evidence>
<keyword evidence="3 7" id="KW-0418">Kinase</keyword>
<dbReference type="RefSeq" id="WP_210322162.1">
    <property type="nucleotide sequence ID" value="NZ_JACHGI010000001.1"/>
</dbReference>
<dbReference type="Proteomes" id="UP000532373">
    <property type="component" value="Unassembled WGS sequence"/>
</dbReference>
<name>A0A8E1WCX5_9HYPH</name>
<feature type="domain" description="Protein kinase" evidence="6">
    <location>
        <begin position="25"/>
        <end position="281"/>
    </location>
</feature>
<evidence type="ECO:0000256" key="3">
    <source>
        <dbReference type="ARBA" id="ARBA00022777"/>
    </source>
</evidence>
<keyword evidence="4" id="KW-0067">ATP-binding</keyword>
<dbReference type="GO" id="GO:0004674">
    <property type="term" value="F:protein serine/threonine kinase activity"/>
    <property type="evidence" value="ECO:0007669"/>
    <property type="project" value="UniProtKB-EC"/>
</dbReference>
<accession>A0A8E1WCX5</accession>
<evidence type="ECO:0000256" key="4">
    <source>
        <dbReference type="ARBA" id="ARBA00022840"/>
    </source>
</evidence>
<feature type="compositionally biased region" description="Low complexity" evidence="5">
    <location>
        <begin position="353"/>
        <end position="368"/>
    </location>
</feature>
<dbReference type="Pfam" id="PF00069">
    <property type="entry name" value="Pkinase"/>
    <property type="match status" value="1"/>
</dbReference>
<protein>
    <submittedName>
        <fullName evidence="7">Serine/threonine-protein kinase</fullName>
        <ecNumber evidence="7">2.7.11.1</ecNumber>
    </submittedName>
</protein>
<feature type="region of interest" description="Disordered" evidence="5">
    <location>
        <begin position="287"/>
        <end position="368"/>
    </location>
</feature>
<evidence type="ECO:0000256" key="2">
    <source>
        <dbReference type="ARBA" id="ARBA00022741"/>
    </source>
</evidence>
<feature type="compositionally biased region" description="Pro residues" evidence="5">
    <location>
        <begin position="431"/>
        <end position="441"/>
    </location>
</feature>
<dbReference type="SUPFAM" id="SSF56112">
    <property type="entry name" value="Protein kinase-like (PK-like)"/>
    <property type="match status" value="1"/>
</dbReference>
<dbReference type="Gene3D" id="1.10.510.10">
    <property type="entry name" value="Transferase(Phosphotransferase) domain 1"/>
    <property type="match status" value="1"/>
</dbReference>
<evidence type="ECO:0000313" key="8">
    <source>
        <dbReference type="Proteomes" id="UP000532373"/>
    </source>
</evidence>
<keyword evidence="1 7" id="KW-0808">Transferase</keyword>
<evidence type="ECO:0000256" key="1">
    <source>
        <dbReference type="ARBA" id="ARBA00022679"/>
    </source>
</evidence>
<sequence length="681" mass="72058">MTPEDKTRIAPDTGVHQGVQLNGIYEIDEHIATGGMGEVYRGHNIQTGDPVAIKVVLREFARDQGILALFRKEASILNHLSNDAIVRYHVFTIDPTIGRPYLAMEFVDGQSLGERIRSGPLDTREARKMLARVASGLSVAHEAGVIHRDLSPDNIVLPGGKVEKTKIIDFGIARSANVGGGTLLGGSFAGKYSFVSPEQLGLFGGEITDQSDIYSLGLVLAAALRGKQLDMGGSPVEVIEKRRTVPDLSGIDPDLLPLLQSMLQPDPRDRPESAAAIVEWLRETSGATAPPVTLPGVPPHDPEQRKPSELAWRPPGSPSSGQKPMPPEAVLPRDAPWRSAGTTGRPMPDIRQKTAPKAATAATAPKSRRGALVGTVLLATVAALGGGAYFSGLLDDFLPGDTKVTSGEETAGGKLTPAPPAPKETAQTPVTPLPLPEPPPVTEARAPTPTEIVTPKPAEPVKPVALPAPPKAAVSAADWFKSFDGGPCFYASVADASAPSPEVEGLATSKAPFDKLARDFASAFGKGPKVNPRMIEREQCPVADFLEAVHPDKGQAPTLQLNKDNLKVGDSLQGTLSKTGSRDVNLLLIGKDGVVYNFASLLKKSGPDQSSFSMKLFPLNDQEATAPEPHLIVALASDNGIKAADIKDPELASDLFPKIRTEIEAQPNAAGVAFGYFLFDR</sequence>
<comment type="caution">
    <text evidence="7">The sequence shown here is derived from an EMBL/GenBank/DDBJ whole genome shotgun (WGS) entry which is preliminary data.</text>
</comment>
<gene>
    <name evidence="7" type="ORF">HNQ96_001181</name>
</gene>
<reference evidence="7 8" key="1">
    <citation type="submission" date="2020-08" db="EMBL/GenBank/DDBJ databases">
        <title>Genomic Encyclopedia of Type Strains, Phase IV (KMG-IV): sequencing the most valuable type-strain genomes for metagenomic binning, comparative biology and taxonomic classification.</title>
        <authorList>
            <person name="Goeker M."/>
        </authorList>
    </citation>
    <scope>NUCLEOTIDE SEQUENCE [LARGE SCALE GENOMIC DNA]</scope>
    <source>
        <strain evidence="7 8">DSM 17454</strain>
    </source>
</reference>
<dbReference type="EMBL" id="JACHGI010000001">
    <property type="protein sequence ID" value="MBB6465334.1"/>
    <property type="molecule type" value="Genomic_DNA"/>
</dbReference>
<dbReference type="CDD" id="cd14014">
    <property type="entry name" value="STKc_PknB_like"/>
    <property type="match status" value="1"/>
</dbReference>
<dbReference type="Gene3D" id="3.30.200.20">
    <property type="entry name" value="Phosphorylase Kinase, domain 1"/>
    <property type="match status" value="1"/>
</dbReference>
<feature type="region of interest" description="Disordered" evidence="5">
    <location>
        <begin position="404"/>
        <end position="464"/>
    </location>
</feature>
<dbReference type="InterPro" id="IPR008266">
    <property type="entry name" value="Tyr_kinase_AS"/>
</dbReference>
<dbReference type="InterPro" id="IPR011009">
    <property type="entry name" value="Kinase-like_dom_sf"/>
</dbReference>
<proteinExistence type="predicted"/>
<dbReference type="GO" id="GO:0005524">
    <property type="term" value="F:ATP binding"/>
    <property type="evidence" value="ECO:0007669"/>
    <property type="project" value="UniProtKB-KW"/>
</dbReference>
<evidence type="ECO:0000256" key="5">
    <source>
        <dbReference type="SAM" id="MobiDB-lite"/>
    </source>
</evidence>
<dbReference type="AlphaFoldDB" id="A0A8E1WCX5"/>
<dbReference type="PROSITE" id="PS50011">
    <property type="entry name" value="PROTEIN_KINASE_DOM"/>
    <property type="match status" value="1"/>
</dbReference>
<dbReference type="PROSITE" id="PS00109">
    <property type="entry name" value="PROTEIN_KINASE_TYR"/>
    <property type="match status" value="1"/>
</dbReference>
<dbReference type="EC" id="2.7.11.1" evidence="7"/>